<evidence type="ECO:0000313" key="1">
    <source>
        <dbReference type="EMBL" id="CAI9726420.1"/>
    </source>
</evidence>
<organism evidence="1 2">
    <name type="scientific">Octopus vulgaris</name>
    <name type="common">Common octopus</name>
    <dbReference type="NCBI Taxonomy" id="6645"/>
    <lineage>
        <taxon>Eukaryota</taxon>
        <taxon>Metazoa</taxon>
        <taxon>Spiralia</taxon>
        <taxon>Lophotrochozoa</taxon>
        <taxon>Mollusca</taxon>
        <taxon>Cephalopoda</taxon>
        <taxon>Coleoidea</taxon>
        <taxon>Octopodiformes</taxon>
        <taxon>Octopoda</taxon>
        <taxon>Incirrata</taxon>
        <taxon>Octopodidae</taxon>
        <taxon>Octopus</taxon>
    </lineage>
</organism>
<evidence type="ECO:0000313" key="2">
    <source>
        <dbReference type="Proteomes" id="UP001162480"/>
    </source>
</evidence>
<gene>
    <name evidence="1" type="ORF">OCTVUL_1B025612</name>
</gene>
<keyword evidence="2" id="KW-1185">Reference proteome</keyword>
<sequence length="101" mass="10964">MYMFISRYGVATAAAAAVSLDNDDDVFAVVEENLVDLREKALTENPVLSRNGSSLEVICQNSDIMAIEMCGPVEEEPNVKGELAFSSLLSTIESRFQTQGT</sequence>
<dbReference type="EMBL" id="OX597821">
    <property type="protein sequence ID" value="CAI9726420.1"/>
    <property type="molecule type" value="Genomic_DNA"/>
</dbReference>
<dbReference type="AlphaFoldDB" id="A0AA36B1V8"/>
<protein>
    <submittedName>
        <fullName evidence="1">Uncharacterized protein</fullName>
    </submittedName>
</protein>
<name>A0AA36B1V8_OCTVU</name>
<proteinExistence type="predicted"/>
<reference evidence="1" key="1">
    <citation type="submission" date="2023-08" db="EMBL/GenBank/DDBJ databases">
        <authorList>
            <person name="Alioto T."/>
            <person name="Alioto T."/>
            <person name="Gomez Garrido J."/>
        </authorList>
    </citation>
    <scope>NUCLEOTIDE SEQUENCE</scope>
</reference>
<dbReference type="Proteomes" id="UP001162480">
    <property type="component" value="Chromosome 8"/>
</dbReference>
<accession>A0AA36B1V8</accession>